<protein>
    <submittedName>
        <fullName evidence="1">Uncharacterized protein</fullName>
    </submittedName>
</protein>
<dbReference type="Proteomes" id="UP001062846">
    <property type="component" value="Chromosome 6"/>
</dbReference>
<evidence type="ECO:0000313" key="2">
    <source>
        <dbReference type="Proteomes" id="UP001062846"/>
    </source>
</evidence>
<accession>A0ACC0NEV9</accession>
<dbReference type="EMBL" id="CM046393">
    <property type="protein sequence ID" value="KAI8551157.1"/>
    <property type="molecule type" value="Genomic_DNA"/>
</dbReference>
<comment type="caution">
    <text evidence="1">The sequence shown here is derived from an EMBL/GenBank/DDBJ whole genome shotgun (WGS) entry which is preliminary data.</text>
</comment>
<evidence type="ECO:0000313" key="1">
    <source>
        <dbReference type="EMBL" id="KAI8551157.1"/>
    </source>
</evidence>
<name>A0ACC0NEV9_RHOML</name>
<reference evidence="1" key="1">
    <citation type="submission" date="2022-02" db="EMBL/GenBank/DDBJ databases">
        <title>Plant Genome Project.</title>
        <authorList>
            <person name="Zhang R.-G."/>
        </authorList>
    </citation>
    <scope>NUCLEOTIDE SEQUENCE</scope>
    <source>
        <strain evidence="1">AT1</strain>
    </source>
</reference>
<keyword evidence="2" id="KW-1185">Reference proteome</keyword>
<organism evidence="1 2">
    <name type="scientific">Rhododendron molle</name>
    <name type="common">Chinese azalea</name>
    <name type="synonym">Azalea mollis</name>
    <dbReference type="NCBI Taxonomy" id="49168"/>
    <lineage>
        <taxon>Eukaryota</taxon>
        <taxon>Viridiplantae</taxon>
        <taxon>Streptophyta</taxon>
        <taxon>Embryophyta</taxon>
        <taxon>Tracheophyta</taxon>
        <taxon>Spermatophyta</taxon>
        <taxon>Magnoliopsida</taxon>
        <taxon>eudicotyledons</taxon>
        <taxon>Gunneridae</taxon>
        <taxon>Pentapetalae</taxon>
        <taxon>asterids</taxon>
        <taxon>Ericales</taxon>
        <taxon>Ericaceae</taxon>
        <taxon>Ericoideae</taxon>
        <taxon>Rhodoreae</taxon>
        <taxon>Rhododendron</taxon>
    </lineage>
</organism>
<sequence length="471" mass="54310">MDRQILDYLPQEVLIDIFTRVPIKSLLLCTLVCKSWHTFVTDPSFVIAHLNRPRTLSHNNAHDLILLRNYSEQRKEEVYSLRFDDESFREYQKIEFPFKSAANDFYRVVGCCNGVVCITDDQFRYAHDTVLWNPSIRKSVTLPKPRISEAKFEHVMGFGFDRKTNDYKVVRIVYIESRKRLEIDVYRFSSGSWEDISRSGGLGFYSIRKKAPQAYLYGAVHWFATDKRSGHHLVVSFDMGDELFRPIVVPDGVGTDLSCLVSVRPAVFLGDLALIECKISTGQENWSVWVMREYGVAESWTENLCLEVGQVLERMVGFRESGELLVEMSGGKLLSYDPETEKFTELEVDSNVSILTWFHAESYKESLVLLGRHGLLGSQVHGEKNRVERAGTRKRKARKNLLYYTDNDVHIREATLMRSSAMDMRTKVVLQDCAGVEDHVQEGRKESFRADVFPNSCAWRRMMSPFCSYGF</sequence>
<gene>
    <name evidence="1" type="ORF">RHMOL_Rhmol06G0163200</name>
</gene>
<proteinExistence type="predicted"/>